<feature type="compositionally biased region" description="Polar residues" evidence="1">
    <location>
        <begin position="71"/>
        <end position="93"/>
    </location>
</feature>
<evidence type="ECO:0000256" key="1">
    <source>
        <dbReference type="SAM" id="MobiDB-lite"/>
    </source>
</evidence>
<dbReference type="EMBL" id="MU151118">
    <property type="protein sequence ID" value="KAF9449863.1"/>
    <property type="molecule type" value="Genomic_DNA"/>
</dbReference>
<protein>
    <submittedName>
        <fullName evidence="2">Uncharacterized protein</fullName>
    </submittedName>
</protein>
<proteinExistence type="predicted"/>
<evidence type="ECO:0000313" key="3">
    <source>
        <dbReference type="Proteomes" id="UP000807342"/>
    </source>
</evidence>
<name>A0A9P5XF64_9AGAR</name>
<feature type="compositionally biased region" description="Basic and acidic residues" evidence="1">
    <location>
        <begin position="95"/>
        <end position="112"/>
    </location>
</feature>
<organism evidence="2 3">
    <name type="scientific">Macrolepiota fuliginosa MF-IS2</name>
    <dbReference type="NCBI Taxonomy" id="1400762"/>
    <lineage>
        <taxon>Eukaryota</taxon>
        <taxon>Fungi</taxon>
        <taxon>Dikarya</taxon>
        <taxon>Basidiomycota</taxon>
        <taxon>Agaricomycotina</taxon>
        <taxon>Agaricomycetes</taxon>
        <taxon>Agaricomycetidae</taxon>
        <taxon>Agaricales</taxon>
        <taxon>Agaricineae</taxon>
        <taxon>Agaricaceae</taxon>
        <taxon>Macrolepiota</taxon>
    </lineage>
</organism>
<feature type="region of interest" description="Disordered" evidence="1">
    <location>
        <begin position="67"/>
        <end position="112"/>
    </location>
</feature>
<keyword evidence="3" id="KW-1185">Reference proteome</keyword>
<accession>A0A9P5XF64</accession>
<dbReference type="AlphaFoldDB" id="A0A9P5XF64"/>
<dbReference type="Proteomes" id="UP000807342">
    <property type="component" value="Unassembled WGS sequence"/>
</dbReference>
<evidence type="ECO:0000313" key="2">
    <source>
        <dbReference type="EMBL" id="KAF9449863.1"/>
    </source>
</evidence>
<comment type="caution">
    <text evidence="2">The sequence shown here is derived from an EMBL/GenBank/DDBJ whole genome shotgun (WGS) entry which is preliminary data.</text>
</comment>
<reference evidence="2" key="1">
    <citation type="submission" date="2020-11" db="EMBL/GenBank/DDBJ databases">
        <authorList>
            <consortium name="DOE Joint Genome Institute"/>
            <person name="Ahrendt S."/>
            <person name="Riley R."/>
            <person name="Andreopoulos W."/>
            <person name="Labutti K."/>
            <person name="Pangilinan J."/>
            <person name="Ruiz-Duenas F.J."/>
            <person name="Barrasa J.M."/>
            <person name="Sanchez-Garcia M."/>
            <person name="Camarero S."/>
            <person name="Miyauchi S."/>
            <person name="Serrano A."/>
            <person name="Linde D."/>
            <person name="Babiker R."/>
            <person name="Drula E."/>
            <person name="Ayuso-Fernandez I."/>
            <person name="Pacheco R."/>
            <person name="Padilla G."/>
            <person name="Ferreira P."/>
            <person name="Barriuso J."/>
            <person name="Kellner H."/>
            <person name="Castanera R."/>
            <person name="Alfaro M."/>
            <person name="Ramirez L."/>
            <person name="Pisabarro A.G."/>
            <person name="Kuo A."/>
            <person name="Tritt A."/>
            <person name="Lipzen A."/>
            <person name="He G."/>
            <person name="Yan M."/>
            <person name="Ng V."/>
            <person name="Cullen D."/>
            <person name="Martin F."/>
            <person name="Rosso M.-N."/>
            <person name="Henrissat B."/>
            <person name="Hibbett D."/>
            <person name="Martinez A.T."/>
            <person name="Grigoriev I.V."/>
        </authorList>
    </citation>
    <scope>NUCLEOTIDE SEQUENCE</scope>
    <source>
        <strain evidence="2">MF-IS2</strain>
    </source>
</reference>
<gene>
    <name evidence="2" type="ORF">P691DRAFT_811553</name>
</gene>
<sequence>MVALPAVSLTASMACRVYRNIKLFDVSEEMSPLPVSDLNFAGGNHTHKDGRSCVSFSLASSESMRNRLGGTISSSTPGTDIAARSQSTWSGQSVEVRKPERSLTCETRPHAT</sequence>